<feature type="compositionally biased region" description="Basic and acidic residues" evidence="1">
    <location>
        <begin position="640"/>
        <end position="652"/>
    </location>
</feature>
<organism evidence="2">
    <name type="scientific">Tanacetum cinerariifolium</name>
    <name type="common">Dalmatian daisy</name>
    <name type="synonym">Chrysanthemum cinerariifolium</name>
    <dbReference type="NCBI Taxonomy" id="118510"/>
    <lineage>
        <taxon>Eukaryota</taxon>
        <taxon>Viridiplantae</taxon>
        <taxon>Streptophyta</taxon>
        <taxon>Embryophyta</taxon>
        <taxon>Tracheophyta</taxon>
        <taxon>Spermatophyta</taxon>
        <taxon>Magnoliopsida</taxon>
        <taxon>eudicotyledons</taxon>
        <taxon>Gunneridae</taxon>
        <taxon>Pentapetalae</taxon>
        <taxon>asterids</taxon>
        <taxon>campanulids</taxon>
        <taxon>Asterales</taxon>
        <taxon>Asteraceae</taxon>
        <taxon>Asteroideae</taxon>
        <taxon>Anthemideae</taxon>
        <taxon>Anthemidinae</taxon>
        <taxon>Tanacetum</taxon>
    </lineage>
</organism>
<evidence type="ECO:0000256" key="1">
    <source>
        <dbReference type="SAM" id="MobiDB-lite"/>
    </source>
</evidence>
<reference evidence="2" key="1">
    <citation type="journal article" date="2019" name="Sci. Rep.">
        <title>Draft genome of Tanacetum cinerariifolium, the natural source of mosquito coil.</title>
        <authorList>
            <person name="Yamashiro T."/>
            <person name="Shiraishi A."/>
            <person name="Satake H."/>
            <person name="Nakayama K."/>
        </authorList>
    </citation>
    <scope>NUCLEOTIDE SEQUENCE</scope>
</reference>
<feature type="compositionally biased region" description="Basic residues" evidence="1">
    <location>
        <begin position="200"/>
        <end position="209"/>
    </location>
</feature>
<sequence length="872" mass="98414">MSGDAIMDIVNQLGYTEIIHFVSRMVVNNLYQPWRAILSMINQCLTGKTSRHDRPRYPEVVQAIQTFLTNNENLGNPNKKDRKEKPCVIPYCRFTKIIICHLGRIHNIHQRSASPFHLAEDDFRLGNLKLVPKGEIDKVFGMPIPEELISNNIKNALYYNAYLEMVAKHDQKVAAEKEGKKKTPKETKEIPSKASTAKPPKLKPTKKSTKTTLPQSTEKGKVVKVRKAKSPFQLGDEPDEGLTHSEPEPELEHKGDGDEDDMELAIQMKATRPLPVVEGKGKAIATKEQAAHSLLALHTPKRRSTTNQFIFQRRTPAMEASSTGPSAQAQDDTSANIVHDSPSPADDKTGTASEKINSRGETKILQNDEEQGKDVGDQVNLDEKTDEQDQGQAGSDPGRTPESRLPPDQEVMDKDQARPDLGESCGALAGPDSEPTHDEFMADLYPKKKPNVEAEVVSMVTVPIYQASSLVYPLSTPIPVIDLSPPKPSSFTKAPIFIATTTTTTTNLPLPPPPPQQSMSDSELVARITSLEQNLATFKKKSKTLDNITQNLGSRVFNLDLRDLPHMIDEVFWESVKEAVHIALQAPLRDRFRELPEVDMKEILHQRMFESGSFKSLPEHVALYEALEASIERAQRDEFLDEKDKSNKRQCDDQDPPPPPPDLDLSKRRRHDTGASENSLLEKTGDMRTFMYWYCQQMGETGLTEADFEGQAYENFKAFYPDVIHLQFQMEECHKMLIDQIDWANPEGDQVRIDVSKPLPLSGLPGSGQAFLITKMKAARYLDFGLELLVPEHMWINKLKEITLRRPDYQEYMIAEKDFKSLYSNDFEDLNPLLLQDHLNHLSGSDKRMLSTAVKLWTCNLVIRQRVEDFQH</sequence>
<feature type="compositionally biased region" description="Basic and acidic residues" evidence="1">
    <location>
        <begin position="174"/>
        <end position="191"/>
    </location>
</feature>
<proteinExistence type="predicted"/>
<feature type="region of interest" description="Disordered" evidence="1">
    <location>
        <begin position="294"/>
        <end position="435"/>
    </location>
</feature>
<comment type="caution">
    <text evidence="2">The sequence shown here is derived from an EMBL/GenBank/DDBJ whole genome shotgun (WGS) entry which is preliminary data.</text>
</comment>
<accession>A0A6L2JLS9</accession>
<feature type="region of interest" description="Disordered" evidence="1">
    <location>
        <begin position="640"/>
        <end position="680"/>
    </location>
</feature>
<protein>
    <submittedName>
        <fullName evidence="2">Histone deacetylase 14</fullName>
    </submittedName>
</protein>
<feature type="compositionally biased region" description="Basic and acidic residues" evidence="1">
    <location>
        <begin position="241"/>
        <end position="256"/>
    </location>
</feature>
<dbReference type="AlphaFoldDB" id="A0A6L2JLS9"/>
<evidence type="ECO:0000313" key="2">
    <source>
        <dbReference type="EMBL" id="GEU37916.1"/>
    </source>
</evidence>
<feature type="region of interest" description="Disordered" evidence="1">
    <location>
        <begin position="174"/>
        <end position="263"/>
    </location>
</feature>
<name>A0A6L2JLS9_TANCI</name>
<feature type="compositionally biased region" description="Basic and acidic residues" evidence="1">
    <location>
        <begin position="399"/>
        <end position="421"/>
    </location>
</feature>
<gene>
    <name evidence="2" type="ORF">Tci_009894</name>
</gene>
<dbReference type="EMBL" id="BKCJ010000990">
    <property type="protein sequence ID" value="GEU37916.1"/>
    <property type="molecule type" value="Genomic_DNA"/>
</dbReference>
<feature type="compositionally biased region" description="Polar residues" evidence="1">
    <location>
        <begin position="320"/>
        <end position="336"/>
    </location>
</feature>